<evidence type="ECO:0008006" key="4">
    <source>
        <dbReference type="Google" id="ProtNLM"/>
    </source>
</evidence>
<feature type="transmembrane region" description="Helical" evidence="1">
    <location>
        <begin position="98"/>
        <end position="119"/>
    </location>
</feature>
<feature type="transmembrane region" description="Helical" evidence="1">
    <location>
        <begin position="398"/>
        <end position="420"/>
    </location>
</feature>
<feature type="transmembrane region" description="Helical" evidence="1">
    <location>
        <begin position="202"/>
        <end position="224"/>
    </location>
</feature>
<protein>
    <recommendedName>
        <fullName evidence="4">Oligosaccharide repeat unit polymerase</fullName>
    </recommendedName>
</protein>
<keyword evidence="1" id="KW-0472">Membrane</keyword>
<comment type="caution">
    <text evidence="2">The sequence shown here is derived from an EMBL/GenBank/DDBJ whole genome shotgun (WGS) entry which is preliminary data.</text>
</comment>
<dbReference type="RefSeq" id="WP_243924690.1">
    <property type="nucleotide sequence ID" value="NZ_JALHLG010000091.1"/>
</dbReference>
<reference evidence="2 3" key="1">
    <citation type="submission" date="2022-04" db="EMBL/GenBank/DDBJ databases">
        <title>Identification of a novel bacterium isolated from mangrove sediments.</title>
        <authorList>
            <person name="Pan X."/>
        </authorList>
    </citation>
    <scope>NUCLEOTIDE SEQUENCE [LARGE SCALE GENOMIC DNA]</scope>
    <source>
        <strain evidence="2 3">B2638</strain>
    </source>
</reference>
<dbReference type="EMBL" id="JALHLG010000091">
    <property type="protein sequence ID" value="MCJ2189277.1"/>
    <property type="molecule type" value="Genomic_DNA"/>
</dbReference>
<feature type="transmembrane region" description="Helical" evidence="1">
    <location>
        <begin position="368"/>
        <end position="391"/>
    </location>
</feature>
<organism evidence="2 3">
    <name type="scientific">Novosphingobium beihaiensis</name>
    <dbReference type="NCBI Taxonomy" id="2930389"/>
    <lineage>
        <taxon>Bacteria</taxon>
        <taxon>Pseudomonadati</taxon>
        <taxon>Pseudomonadota</taxon>
        <taxon>Alphaproteobacteria</taxon>
        <taxon>Sphingomonadales</taxon>
        <taxon>Sphingomonadaceae</taxon>
        <taxon>Novosphingobium</taxon>
    </lineage>
</organism>
<gene>
    <name evidence="2" type="ORF">MTR66_21045</name>
</gene>
<evidence type="ECO:0000313" key="2">
    <source>
        <dbReference type="EMBL" id="MCJ2189277.1"/>
    </source>
</evidence>
<evidence type="ECO:0000313" key="3">
    <source>
        <dbReference type="Proteomes" id="UP001202281"/>
    </source>
</evidence>
<keyword evidence="3" id="KW-1185">Reference proteome</keyword>
<feature type="transmembrane region" description="Helical" evidence="1">
    <location>
        <begin position="177"/>
        <end position="195"/>
    </location>
</feature>
<accession>A0ABT0BW86</accession>
<feature type="transmembrane region" description="Helical" evidence="1">
    <location>
        <begin position="21"/>
        <end position="42"/>
    </location>
</feature>
<keyword evidence="1" id="KW-1133">Transmembrane helix</keyword>
<dbReference type="Proteomes" id="UP001202281">
    <property type="component" value="Unassembled WGS sequence"/>
</dbReference>
<feature type="transmembrane region" description="Helical" evidence="1">
    <location>
        <begin position="62"/>
        <end position="86"/>
    </location>
</feature>
<proteinExistence type="predicted"/>
<name>A0ABT0BW86_9SPHN</name>
<feature type="transmembrane region" description="Helical" evidence="1">
    <location>
        <begin position="155"/>
        <end position="171"/>
    </location>
</feature>
<keyword evidence="1" id="KW-0812">Transmembrane</keyword>
<evidence type="ECO:0000256" key="1">
    <source>
        <dbReference type="SAM" id="Phobius"/>
    </source>
</evidence>
<feature type="transmembrane region" description="Helical" evidence="1">
    <location>
        <begin position="125"/>
        <end position="143"/>
    </location>
</feature>
<sequence>MALLSLAIIIASLLPIRTYGISHSVGVFFIFICFYWSFNSLVLKSVFFQPLDSFLYSPTLSYLIVFLAILGASLGALGTSILLPYFSPPRWQKVPAGALAPISIVSLFIGLSSMIVAKMGVVGEAASVFLAAFLLLALISELARVMIINKSKKGMSIWAAVLVIILVILSISHNTKFLLFAAPLSYVVTIFSFKGRFRVSHFVLGAGAIIFLSSVAFPAITYIARGKRDISTPVELIAYTTDAMVKLATGDKGIRQQLEAREARSLRAAGLFRYDVPYTRQFPLFFERFVLVPYVDAVARVFSVKGPFAGTSFVTSQITDVLPSFLNPNKKEIYSGNVIVSQLGLQDPNFEGYPTIGWPAEAFYANGLLFTIASSFVLFLIFTGFLAIFVGRMEWNIFAIYICVRYFHLLSSGVFGSYIFFMLRQLPVDILLFILIKSVSSAFLRHKPHKIVGSQAT</sequence>